<sequence length="378" mass="43545">MTNQIKALLSKLSDLHEAEQKRIKQEEEEGKCFNIFSALKLCSDEVRLHSRLLAVLLNPKAKHGLGDKFLNSFLLAVGLPQDYILYCKEPMVERSVGEVTDTIGGRIDIILEDSNQKHAVIIENKIYANDQPNQLLRYHNYGKEQFGEHNFKLIYLTLDGCEPSDYSLGREKFELFKLSYARDILKLLEDLAQSIPPKPVRSTIEDYIKIIKQLTYQDMETEYKNNLIKEAIDNIEGASELLSLAKEIGDTLVNNYIIKPLTEIGFEQHHDDNGALWKDLDESNAIVIKTDDKTYWKNVWIGITSKAPIPYQTKLDCFTDEPTQSYPYGWSWISDDGNNNWNNPVEYPAIKKGVVLEWIEKKVAEIETYFNVRSCKQQ</sequence>
<dbReference type="Pfam" id="PF14281">
    <property type="entry name" value="PDDEXK_4"/>
    <property type="match status" value="1"/>
</dbReference>
<dbReference type="EMBL" id="JAHXRF010000026">
    <property type="protein sequence ID" value="MBW4866913.1"/>
    <property type="molecule type" value="Genomic_DNA"/>
</dbReference>
<proteinExistence type="predicted"/>
<accession>A0AAW4NUE6</accession>
<dbReference type="RefSeq" id="WP_219428603.1">
    <property type="nucleotide sequence ID" value="NZ_JAHXRD010000027.1"/>
</dbReference>
<comment type="caution">
    <text evidence="1">The sequence shown here is derived from an EMBL/GenBank/DDBJ whole genome shotgun (WGS) entry which is preliminary data.</text>
</comment>
<evidence type="ECO:0000313" key="1">
    <source>
        <dbReference type="EMBL" id="MBW4866913.1"/>
    </source>
</evidence>
<dbReference type="InterPro" id="IPR029470">
    <property type="entry name" value="PDDEXK_4"/>
</dbReference>
<protein>
    <submittedName>
        <fullName evidence="1">PD-(D/E)XK nuclease family protein</fullName>
    </submittedName>
</protein>
<name>A0AAW4NUE6_9BACT</name>
<reference evidence="1" key="1">
    <citation type="submission" date="2021-07" db="EMBL/GenBank/DDBJ databases">
        <title>Genomic diversity and antimicrobial resistance of Prevotella spp. isolated from chronic lung disease airways.</title>
        <authorList>
            <person name="Webb K.A."/>
            <person name="Olagoke O.S."/>
            <person name="Baird T."/>
            <person name="Neill J."/>
            <person name="Pham A."/>
            <person name="Wells T.J."/>
            <person name="Ramsay K.A."/>
            <person name="Bell S.C."/>
            <person name="Sarovich D.S."/>
            <person name="Price E.P."/>
        </authorList>
    </citation>
    <scope>NUCLEOTIDE SEQUENCE</scope>
    <source>
        <strain evidence="1">SCHI0047.S.3</strain>
    </source>
</reference>
<gene>
    <name evidence="1" type="ORF">KZY68_13075</name>
</gene>
<organism evidence="1 2">
    <name type="scientific">Segatella salivae</name>
    <dbReference type="NCBI Taxonomy" id="228604"/>
    <lineage>
        <taxon>Bacteria</taxon>
        <taxon>Pseudomonadati</taxon>
        <taxon>Bacteroidota</taxon>
        <taxon>Bacteroidia</taxon>
        <taxon>Bacteroidales</taxon>
        <taxon>Prevotellaceae</taxon>
        <taxon>Segatella</taxon>
    </lineage>
</organism>
<dbReference type="AlphaFoldDB" id="A0AAW4NUE6"/>
<dbReference type="Proteomes" id="UP001196873">
    <property type="component" value="Unassembled WGS sequence"/>
</dbReference>
<evidence type="ECO:0000313" key="2">
    <source>
        <dbReference type="Proteomes" id="UP001196873"/>
    </source>
</evidence>